<dbReference type="AlphaFoldDB" id="A0A4R3M3D4"/>
<comment type="caution">
    <text evidence="3">The sequence shown here is derived from an EMBL/GenBank/DDBJ whole genome shotgun (WGS) entry which is preliminary data.</text>
</comment>
<dbReference type="SMART" id="SM00320">
    <property type="entry name" value="WD40"/>
    <property type="match status" value="3"/>
</dbReference>
<dbReference type="Proteomes" id="UP000294664">
    <property type="component" value="Unassembled WGS sequence"/>
</dbReference>
<keyword evidence="1" id="KW-0853">WD repeat</keyword>
<dbReference type="InterPro" id="IPR051179">
    <property type="entry name" value="WD_repeat_multifunction"/>
</dbReference>
<keyword evidence="2" id="KW-0677">Repeat</keyword>
<dbReference type="SUPFAM" id="SSF82171">
    <property type="entry name" value="DPP6 N-terminal domain-like"/>
    <property type="match status" value="1"/>
</dbReference>
<protein>
    <submittedName>
        <fullName evidence="3">WD-40 repeat-containing protein</fullName>
    </submittedName>
</protein>
<sequence length="330" mass="34448">MSSAPSSLTDRVQTFSFDDGLAAVRFIGAACAFIEEAGTATIAGNGGGRFALHDGVVLETAGDGRRLLTCGDDGTVRQLDADGTVTIRASQKGRWVDHVALGPDDSFAYSVGKTAYMVPAKGEPKSLDLPSTVGGLAFAPKGMRLGIAHYGGATLWFPNAQGVKPETLVWKGSHLGIVFSPDSRFVITTMQEPALHGWRLVDAKHMRMTGYPARVKSFTFTSDGKWLASSGSGEVILWPFATKEGPMGKQPGMLAPSSTGRVTQVACHPKDPVVAVGYEDGMVLMARISDGAEILLRAPDGAAVSCAAWRADGGAVAFGTVKGGAGLLEF</sequence>
<dbReference type="Gene3D" id="2.130.10.10">
    <property type="entry name" value="YVTN repeat-like/Quinoprotein amine dehydrogenase"/>
    <property type="match status" value="1"/>
</dbReference>
<keyword evidence="4" id="KW-1185">Reference proteome</keyword>
<proteinExistence type="predicted"/>
<dbReference type="InterPro" id="IPR001680">
    <property type="entry name" value="WD40_rpt"/>
</dbReference>
<dbReference type="RefSeq" id="WP_132030217.1">
    <property type="nucleotide sequence ID" value="NZ_SMAI01000002.1"/>
</dbReference>
<dbReference type="Pfam" id="PF00400">
    <property type="entry name" value="WD40"/>
    <property type="match status" value="1"/>
</dbReference>
<dbReference type="OrthoDB" id="9814620at2"/>
<evidence type="ECO:0000313" key="3">
    <source>
        <dbReference type="EMBL" id="TCT06739.1"/>
    </source>
</evidence>
<evidence type="ECO:0000256" key="1">
    <source>
        <dbReference type="ARBA" id="ARBA00022574"/>
    </source>
</evidence>
<reference evidence="3 4" key="1">
    <citation type="submission" date="2019-03" db="EMBL/GenBank/DDBJ databases">
        <title>Genomic Encyclopedia of Type Strains, Phase IV (KMG-IV): sequencing the most valuable type-strain genomes for metagenomic binning, comparative biology and taxonomic classification.</title>
        <authorList>
            <person name="Goeker M."/>
        </authorList>
    </citation>
    <scope>NUCLEOTIDE SEQUENCE [LARGE SCALE GENOMIC DNA]</scope>
    <source>
        <strain evidence="3 4">DSM 9035</strain>
    </source>
</reference>
<name>A0A4R3M3D4_9HYPH</name>
<accession>A0A4R3M3D4</accession>
<dbReference type="PANTHER" id="PTHR19857:SF8">
    <property type="entry name" value="ANGIO-ASSOCIATED MIGRATORY CELL PROTEIN"/>
    <property type="match status" value="1"/>
</dbReference>
<gene>
    <name evidence="3" type="ORF">EDC64_102218</name>
</gene>
<evidence type="ECO:0000313" key="4">
    <source>
        <dbReference type="Proteomes" id="UP000294664"/>
    </source>
</evidence>
<dbReference type="InterPro" id="IPR015943">
    <property type="entry name" value="WD40/YVTN_repeat-like_dom_sf"/>
</dbReference>
<dbReference type="EMBL" id="SMAI01000002">
    <property type="protein sequence ID" value="TCT06739.1"/>
    <property type="molecule type" value="Genomic_DNA"/>
</dbReference>
<dbReference type="PANTHER" id="PTHR19857">
    <property type="entry name" value="MITOCHONDRIAL DIVISION PROTEIN 1-RELATED"/>
    <property type="match status" value="1"/>
</dbReference>
<organism evidence="3 4">
    <name type="scientific">Aquabacter spiritensis</name>
    <dbReference type="NCBI Taxonomy" id="933073"/>
    <lineage>
        <taxon>Bacteria</taxon>
        <taxon>Pseudomonadati</taxon>
        <taxon>Pseudomonadota</taxon>
        <taxon>Alphaproteobacteria</taxon>
        <taxon>Hyphomicrobiales</taxon>
        <taxon>Xanthobacteraceae</taxon>
        <taxon>Aquabacter</taxon>
    </lineage>
</organism>
<evidence type="ECO:0000256" key="2">
    <source>
        <dbReference type="ARBA" id="ARBA00022737"/>
    </source>
</evidence>